<protein>
    <submittedName>
        <fullName evidence="1">Uncharacterized protein</fullName>
    </submittedName>
</protein>
<dbReference type="EMBL" id="OCTY01000002">
    <property type="protein sequence ID" value="SOJ53576.1"/>
    <property type="molecule type" value="Genomic_DNA"/>
</dbReference>
<gene>
    <name evidence="1" type="ORF">MSIMFB_01077</name>
</gene>
<organism evidence="1 2">
    <name type="scientific">Mycobacterium simulans</name>
    <dbReference type="NCBI Taxonomy" id="627089"/>
    <lineage>
        <taxon>Bacteria</taxon>
        <taxon>Bacillati</taxon>
        <taxon>Actinomycetota</taxon>
        <taxon>Actinomycetes</taxon>
        <taxon>Mycobacteriales</taxon>
        <taxon>Mycobacteriaceae</taxon>
        <taxon>Mycobacterium</taxon>
    </lineage>
</organism>
<dbReference type="RefSeq" id="WP_186241795.1">
    <property type="nucleotide sequence ID" value="NZ_OCTY01000002.1"/>
</dbReference>
<dbReference type="Proteomes" id="UP000554965">
    <property type="component" value="Unassembled WGS sequence"/>
</dbReference>
<dbReference type="AlphaFoldDB" id="A0A7Z7N8D4"/>
<evidence type="ECO:0000313" key="1">
    <source>
        <dbReference type="EMBL" id="SOJ53576.1"/>
    </source>
</evidence>
<proteinExistence type="predicted"/>
<comment type="caution">
    <text evidence="1">The sequence shown here is derived from an EMBL/GenBank/DDBJ whole genome shotgun (WGS) entry which is preliminary data.</text>
</comment>
<accession>A0A7Z7N8D4</accession>
<name>A0A7Z7N8D4_9MYCO</name>
<evidence type="ECO:0000313" key="2">
    <source>
        <dbReference type="Proteomes" id="UP000554965"/>
    </source>
</evidence>
<keyword evidence="2" id="KW-1185">Reference proteome</keyword>
<sequence>MTIDVNMGEWLTALSRVPVIDTDLQVAFAWAQSGNCAGARDLASERFGIDRERFDDSTDELIGLGFFDDVLHLDHGECVERILEFRMPSGVTA</sequence>
<reference evidence="1 2" key="1">
    <citation type="submission" date="2017-10" db="EMBL/GenBank/DDBJ databases">
        <authorList>
            <consortium name="Urmite Genomes"/>
        </authorList>
    </citation>
    <scope>NUCLEOTIDE SEQUENCE [LARGE SCALE GENOMIC DNA]</scope>
    <source>
        <strain evidence="1 2">FB-527</strain>
    </source>
</reference>